<proteinExistence type="predicted"/>
<feature type="region of interest" description="Disordered" evidence="1">
    <location>
        <begin position="28"/>
        <end position="92"/>
    </location>
</feature>
<evidence type="ECO:0000313" key="3">
    <source>
        <dbReference type="EMBL" id="PLW39440.1"/>
    </source>
</evidence>
<feature type="compositionally biased region" description="Basic and acidic residues" evidence="1">
    <location>
        <begin position="67"/>
        <end position="77"/>
    </location>
</feature>
<dbReference type="AlphaFoldDB" id="A0A2N5S0U3"/>
<dbReference type="EMBL" id="PGCI01000115">
    <property type="protein sequence ID" value="PLW39440.1"/>
    <property type="molecule type" value="Genomic_DNA"/>
</dbReference>
<reference evidence="2 4" key="1">
    <citation type="submission" date="2017-11" db="EMBL/GenBank/DDBJ databases">
        <title>De novo assembly and phasing of dikaryotic genomes from two isolates of Puccinia coronata f. sp. avenae, the causal agent of oat crown rust.</title>
        <authorList>
            <person name="Miller M.E."/>
            <person name="Zhang Y."/>
            <person name="Omidvar V."/>
            <person name="Sperschneider J."/>
            <person name="Schwessinger B."/>
            <person name="Raley C."/>
            <person name="Palmer J.M."/>
            <person name="Garnica D."/>
            <person name="Upadhyaya N."/>
            <person name="Rathjen J."/>
            <person name="Taylor J.M."/>
            <person name="Park R.F."/>
            <person name="Dodds P.N."/>
            <person name="Hirsch C.D."/>
            <person name="Kianian S.F."/>
            <person name="Figueroa M."/>
        </authorList>
    </citation>
    <scope>NUCLEOTIDE SEQUENCE [LARGE SCALE GENOMIC DNA]</scope>
    <source>
        <strain evidence="2">12SD80</strain>
    </source>
</reference>
<name>A0A2N5S0U3_9BASI</name>
<evidence type="ECO:0000313" key="2">
    <source>
        <dbReference type="EMBL" id="PLW06865.1"/>
    </source>
</evidence>
<organism evidence="2 4">
    <name type="scientific">Puccinia coronata f. sp. avenae</name>
    <dbReference type="NCBI Taxonomy" id="200324"/>
    <lineage>
        <taxon>Eukaryota</taxon>
        <taxon>Fungi</taxon>
        <taxon>Dikarya</taxon>
        <taxon>Basidiomycota</taxon>
        <taxon>Pucciniomycotina</taxon>
        <taxon>Pucciniomycetes</taxon>
        <taxon>Pucciniales</taxon>
        <taxon>Pucciniaceae</taxon>
        <taxon>Puccinia</taxon>
    </lineage>
</organism>
<dbReference type="Proteomes" id="UP000235392">
    <property type="component" value="Unassembled WGS sequence"/>
</dbReference>
<protein>
    <submittedName>
        <fullName evidence="2">Uncharacterized protein</fullName>
    </submittedName>
</protein>
<sequence length="251" mass="27851">MCAALSSTLQTRPFGTLRLRGAWFEPENQSPLGASAQHNTARRPIRPPAGNPKAWSRNKSSSASYDPSEKIPSDRVNKHVSRRSTQAAAPEDFSASPARVVIKRMMIQSWVASGLYPGVAELDQFGQAPAVLDGGFDGKNVRWVFGRPVILGKSAMPSDTIAVKITYNDIIRKMTIPCSPSSSWQILSGTIKTRFEIRHTSSIGLSSSEIELDELWEDILLSTRRTIFDNAKPLKLKLFLLDGERNKNVWR</sequence>
<accession>A0A2N5S0U3</accession>
<gene>
    <name evidence="3" type="ORF">PCASD_08025</name>
    <name evidence="2" type="ORF">PCASD_23380</name>
</gene>
<evidence type="ECO:0000256" key="1">
    <source>
        <dbReference type="SAM" id="MobiDB-lite"/>
    </source>
</evidence>
<comment type="caution">
    <text evidence="2">The sequence shown here is derived from an EMBL/GenBank/DDBJ whole genome shotgun (WGS) entry which is preliminary data.</text>
</comment>
<dbReference type="EMBL" id="PGCI01001179">
    <property type="protein sequence ID" value="PLW06865.1"/>
    <property type="molecule type" value="Genomic_DNA"/>
</dbReference>
<evidence type="ECO:0000313" key="4">
    <source>
        <dbReference type="Proteomes" id="UP000235392"/>
    </source>
</evidence>
<feature type="compositionally biased region" description="Polar residues" evidence="1">
    <location>
        <begin position="28"/>
        <end position="39"/>
    </location>
</feature>